<dbReference type="GO" id="GO:0005829">
    <property type="term" value="C:cytosol"/>
    <property type="evidence" value="ECO:0007669"/>
    <property type="project" value="TreeGrafter"/>
</dbReference>
<evidence type="ECO:0000259" key="3">
    <source>
        <dbReference type="Pfam" id="PF19289"/>
    </source>
</evidence>
<dbReference type="GO" id="GO:0008237">
    <property type="term" value="F:metallopeptidase activity"/>
    <property type="evidence" value="ECO:0007669"/>
    <property type="project" value="InterPro"/>
</dbReference>
<organism evidence="5">
    <name type="scientific">Telmatobacter sp. DSM 110680</name>
    <dbReference type="NCBI Taxonomy" id="3036704"/>
    <lineage>
        <taxon>Bacteria</taxon>
        <taxon>Pseudomonadati</taxon>
        <taxon>Acidobacteriota</taxon>
        <taxon>Terriglobia</taxon>
        <taxon>Terriglobales</taxon>
        <taxon>Acidobacteriaceae</taxon>
        <taxon>Telmatobacter</taxon>
    </lineage>
</organism>
<feature type="domain" description="Metalloprotease TldD/E N-terminal" evidence="2">
    <location>
        <begin position="34"/>
        <end position="97"/>
    </location>
</feature>
<dbReference type="Pfam" id="PF19290">
    <property type="entry name" value="PmbA_TldD_2nd"/>
    <property type="match status" value="1"/>
</dbReference>
<dbReference type="Pfam" id="PF01523">
    <property type="entry name" value="PmbA_TldD_1st"/>
    <property type="match status" value="1"/>
</dbReference>
<evidence type="ECO:0000259" key="4">
    <source>
        <dbReference type="Pfam" id="PF19290"/>
    </source>
</evidence>
<feature type="domain" description="Metalloprotease TldD/E central" evidence="4">
    <location>
        <begin position="130"/>
        <end position="235"/>
    </location>
</feature>
<evidence type="ECO:0000259" key="2">
    <source>
        <dbReference type="Pfam" id="PF01523"/>
    </source>
</evidence>
<name>A0AAU7DJ43_9BACT</name>
<dbReference type="Gene3D" id="3.30.2290.10">
    <property type="entry name" value="PmbA/TldD superfamily"/>
    <property type="match status" value="1"/>
</dbReference>
<gene>
    <name evidence="5" type="ORF">P8935_00725</name>
</gene>
<evidence type="ECO:0000313" key="5">
    <source>
        <dbReference type="EMBL" id="XBH17869.1"/>
    </source>
</evidence>
<dbReference type="PANTHER" id="PTHR43421:SF1">
    <property type="entry name" value="METALLOPROTEASE PMBA"/>
    <property type="match status" value="1"/>
</dbReference>
<dbReference type="InterPro" id="IPR047657">
    <property type="entry name" value="PmbA"/>
</dbReference>
<feature type="domain" description="Metalloprotease TldD/E C-terminal" evidence="3">
    <location>
        <begin position="242"/>
        <end position="464"/>
    </location>
</feature>
<comment type="similarity">
    <text evidence="1">Belongs to the peptidase U62 family.</text>
</comment>
<dbReference type="InterPro" id="IPR002510">
    <property type="entry name" value="Metalloprtase-TldD/E_N"/>
</dbReference>
<dbReference type="InterPro" id="IPR035068">
    <property type="entry name" value="TldD/PmbA_N"/>
</dbReference>
<dbReference type="SUPFAM" id="SSF111283">
    <property type="entry name" value="Putative modulator of DNA gyrase, PmbA/TldD"/>
    <property type="match status" value="1"/>
</dbReference>
<protein>
    <submittedName>
        <fullName evidence="5">TldD/PmbA family protein</fullName>
    </submittedName>
</protein>
<dbReference type="PANTHER" id="PTHR43421">
    <property type="entry name" value="METALLOPROTEASE PMBA"/>
    <property type="match status" value="1"/>
</dbReference>
<evidence type="ECO:0000256" key="1">
    <source>
        <dbReference type="ARBA" id="ARBA00005836"/>
    </source>
</evidence>
<dbReference type="Pfam" id="PF19289">
    <property type="entry name" value="PmbA_TldD_3rd"/>
    <property type="match status" value="1"/>
</dbReference>
<dbReference type="InterPro" id="IPR045569">
    <property type="entry name" value="Metalloprtase-TldD/E_C"/>
</dbReference>
<dbReference type="GO" id="GO:0006508">
    <property type="term" value="P:proteolysis"/>
    <property type="evidence" value="ECO:0007669"/>
    <property type="project" value="InterPro"/>
</dbReference>
<sequence length="465" mass="49026">MPEAVQIPEVSTVDLESLATDVVKQAMKAGASDAEVVVREGDEFSVNVRMGQVETLKESGSRALGLRVFRGTRSASASTSDLTVDGIRQLVEGAMALSSVTEEDPFVGLPETEEFGSIKDDLHLYFEDVYSLPGAERIEWARRAEAAAMAADPRITNSDGGSFDAATGSKVLANSRGFVGSYRSSYAGVSAAPLARDENGQMQRDGWWSSARCFAHLESPEAVGAEAARRTVRRLGAQRVATQQVPIVFAPEVARSLVGSVFEAASGDAIWRHASYLAGKLGEQIGATTINIIDDNVMLLPTGVGGFGSSPFDGEGLPTRRTVVVEGGVFRNYMLNTYAARKLGMKSTHNASRGLAGTPGISCGNLYLEPGTQTPEEIIGGIKAGLYVTSLMGFGTNIVTGDYSRGAAGLWIENGHLTHAVEEITIAGHLGDMLMNVTAIGNDLVFRGSVASPTLRIDGMTIAGA</sequence>
<reference evidence="5" key="1">
    <citation type="submission" date="2023-03" db="EMBL/GenBank/DDBJ databases">
        <title>Edaphobacter sp.</title>
        <authorList>
            <person name="Huber K.J."/>
            <person name="Papendorf J."/>
            <person name="Pilke C."/>
            <person name="Bunk B."/>
            <person name="Sproeer C."/>
            <person name="Pester M."/>
        </authorList>
    </citation>
    <scope>NUCLEOTIDE SEQUENCE</scope>
    <source>
        <strain evidence="5">DSM 110680</strain>
    </source>
</reference>
<accession>A0AAU7DJ43</accession>
<dbReference type="InterPro" id="IPR045570">
    <property type="entry name" value="Metalloprtase-TldD/E_cen_dom"/>
</dbReference>
<proteinExistence type="inferred from homology"/>
<dbReference type="AlphaFoldDB" id="A0AAU7DJ43"/>
<dbReference type="InterPro" id="IPR036059">
    <property type="entry name" value="TldD/PmbA_sf"/>
</dbReference>
<dbReference type="RefSeq" id="WP_348263094.1">
    <property type="nucleotide sequence ID" value="NZ_CP121196.1"/>
</dbReference>
<dbReference type="EMBL" id="CP121196">
    <property type="protein sequence ID" value="XBH17869.1"/>
    <property type="molecule type" value="Genomic_DNA"/>
</dbReference>